<evidence type="ECO:0008006" key="5">
    <source>
        <dbReference type="Google" id="ProtNLM"/>
    </source>
</evidence>
<protein>
    <recommendedName>
        <fullName evidence="5">CopG family transcriptional regulator</fullName>
    </recommendedName>
</protein>
<dbReference type="CDD" id="cd22231">
    <property type="entry name" value="RHH_NikR_HicB-like"/>
    <property type="match status" value="1"/>
</dbReference>
<accession>A0A179S9A7</accession>
<dbReference type="RefSeq" id="WP_048431748.1">
    <property type="nucleotide sequence ID" value="NZ_LWHQ01000038.1"/>
</dbReference>
<feature type="compositionally biased region" description="Polar residues" evidence="2">
    <location>
        <begin position="52"/>
        <end position="62"/>
    </location>
</feature>
<dbReference type="EMBL" id="LWHQ01000038">
    <property type="protein sequence ID" value="OAS22492.1"/>
    <property type="molecule type" value="Genomic_DNA"/>
</dbReference>
<gene>
    <name evidence="3" type="ORF">A5481_19040</name>
</gene>
<dbReference type="AlphaFoldDB" id="A0A179S9A7"/>
<name>A0A179S9A7_9HYPH</name>
<dbReference type="Gene3D" id="6.10.10.120">
    <property type="entry name" value="Antitoxin ParD1-like"/>
    <property type="match status" value="1"/>
</dbReference>
<reference evidence="3 4" key="1">
    <citation type="submission" date="2016-04" db="EMBL/GenBank/DDBJ databases">
        <authorList>
            <person name="Evans L.H."/>
            <person name="Alamgir A."/>
            <person name="Owens N."/>
            <person name="Weber N.D."/>
            <person name="Virtaneva K."/>
            <person name="Barbian K."/>
            <person name="Babar A."/>
            <person name="Rosenke K."/>
        </authorList>
    </citation>
    <scope>NUCLEOTIDE SEQUENCE [LARGE SCALE GENOMIC DNA]</scope>
    <source>
        <strain evidence="3 4">PMB02</strain>
    </source>
</reference>
<evidence type="ECO:0000256" key="2">
    <source>
        <dbReference type="SAM" id="MobiDB-lite"/>
    </source>
</evidence>
<dbReference type="OrthoDB" id="9815501at2"/>
<dbReference type="GO" id="GO:0006355">
    <property type="term" value="P:regulation of DNA-templated transcription"/>
    <property type="evidence" value="ECO:0007669"/>
    <property type="project" value="InterPro"/>
</dbReference>
<feature type="region of interest" description="Disordered" evidence="2">
    <location>
        <begin position="46"/>
        <end position="68"/>
    </location>
</feature>
<dbReference type="Proteomes" id="UP000078316">
    <property type="component" value="Unassembled WGS sequence"/>
</dbReference>
<dbReference type="InterPro" id="IPR038296">
    <property type="entry name" value="ParD_sf"/>
</dbReference>
<dbReference type="InterPro" id="IPR022789">
    <property type="entry name" value="ParD"/>
</dbReference>
<proteinExistence type="predicted"/>
<comment type="caution">
    <text evidence="3">The sequence shown here is derived from an EMBL/GenBank/DDBJ whole genome shotgun (WGS) entry which is preliminary data.</text>
</comment>
<dbReference type="NCBIfam" id="TIGR02606">
    <property type="entry name" value="antidote_CC2985"/>
    <property type="match status" value="1"/>
</dbReference>
<dbReference type="STRING" id="427683.A5481_19040"/>
<sequence length="68" mass="7571">MAVRETITISVPPELRMFLQGCVATGRYTSISEVVRAALREFERAEMDKAPNAQQAIAQRTSPPHDRA</sequence>
<dbReference type="Pfam" id="PF03693">
    <property type="entry name" value="ParD_antitoxin"/>
    <property type="match status" value="1"/>
</dbReference>
<dbReference type="SUPFAM" id="SSF47598">
    <property type="entry name" value="Ribbon-helix-helix"/>
    <property type="match status" value="1"/>
</dbReference>
<dbReference type="InterPro" id="IPR010985">
    <property type="entry name" value="Ribbon_hlx_hlx"/>
</dbReference>
<evidence type="ECO:0000313" key="4">
    <source>
        <dbReference type="Proteomes" id="UP000078316"/>
    </source>
</evidence>
<keyword evidence="1" id="KW-1277">Toxin-antitoxin system</keyword>
<organism evidence="3 4">
    <name type="scientific">Methylobacterium platani</name>
    <dbReference type="NCBI Taxonomy" id="427683"/>
    <lineage>
        <taxon>Bacteria</taxon>
        <taxon>Pseudomonadati</taxon>
        <taxon>Pseudomonadota</taxon>
        <taxon>Alphaproteobacteria</taxon>
        <taxon>Hyphomicrobiales</taxon>
        <taxon>Methylobacteriaceae</taxon>
        <taxon>Methylobacterium</taxon>
    </lineage>
</organism>
<evidence type="ECO:0000256" key="1">
    <source>
        <dbReference type="ARBA" id="ARBA00022649"/>
    </source>
</evidence>
<evidence type="ECO:0000313" key="3">
    <source>
        <dbReference type="EMBL" id="OAS22492.1"/>
    </source>
</evidence>